<dbReference type="AlphaFoldDB" id="A0A0C9U8A5"/>
<name>A0A0C9U8A5_SPHS4</name>
<proteinExistence type="predicted"/>
<dbReference type="HOGENOM" id="CLU_1817047_0_0_1"/>
<dbReference type="EMBL" id="KN837422">
    <property type="protein sequence ID" value="KIJ25287.1"/>
    <property type="molecule type" value="Genomic_DNA"/>
</dbReference>
<dbReference type="Proteomes" id="UP000054279">
    <property type="component" value="Unassembled WGS sequence"/>
</dbReference>
<accession>A0A0C9U8A5</accession>
<keyword evidence="2" id="KW-1185">Reference proteome</keyword>
<sequence length="143" mass="15587">MRSINQLRLESYLMPFSSSTARRVGVPVYKKVMEKKAAAAAARIQGIKVSPDRASTGFWEAFEEEQWEEDIIARDSIGQDVIVLTNAPQEMMDTEGPAQPVLSGIPDVQPAQPALESATEPLPSATPSLGQPAAYGFFKDPCY</sequence>
<evidence type="ECO:0000313" key="2">
    <source>
        <dbReference type="Proteomes" id="UP000054279"/>
    </source>
</evidence>
<evidence type="ECO:0000313" key="1">
    <source>
        <dbReference type="EMBL" id="KIJ25287.1"/>
    </source>
</evidence>
<reference evidence="1 2" key="1">
    <citation type="submission" date="2014-06" db="EMBL/GenBank/DDBJ databases">
        <title>Evolutionary Origins and Diversification of the Mycorrhizal Mutualists.</title>
        <authorList>
            <consortium name="DOE Joint Genome Institute"/>
            <consortium name="Mycorrhizal Genomics Consortium"/>
            <person name="Kohler A."/>
            <person name="Kuo A."/>
            <person name="Nagy L.G."/>
            <person name="Floudas D."/>
            <person name="Copeland A."/>
            <person name="Barry K.W."/>
            <person name="Cichocki N."/>
            <person name="Veneault-Fourrey C."/>
            <person name="LaButti K."/>
            <person name="Lindquist E.A."/>
            <person name="Lipzen A."/>
            <person name="Lundell T."/>
            <person name="Morin E."/>
            <person name="Murat C."/>
            <person name="Riley R."/>
            <person name="Ohm R."/>
            <person name="Sun H."/>
            <person name="Tunlid A."/>
            <person name="Henrissat B."/>
            <person name="Grigoriev I.V."/>
            <person name="Hibbett D.S."/>
            <person name="Martin F."/>
        </authorList>
    </citation>
    <scope>NUCLEOTIDE SEQUENCE [LARGE SCALE GENOMIC DNA]</scope>
    <source>
        <strain evidence="1 2">SS14</strain>
    </source>
</reference>
<protein>
    <submittedName>
        <fullName evidence="1">Uncharacterized protein</fullName>
    </submittedName>
</protein>
<gene>
    <name evidence="1" type="ORF">M422DRAFT_273747</name>
</gene>
<organism evidence="1 2">
    <name type="scientific">Sphaerobolus stellatus (strain SS14)</name>
    <dbReference type="NCBI Taxonomy" id="990650"/>
    <lineage>
        <taxon>Eukaryota</taxon>
        <taxon>Fungi</taxon>
        <taxon>Dikarya</taxon>
        <taxon>Basidiomycota</taxon>
        <taxon>Agaricomycotina</taxon>
        <taxon>Agaricomycetes</taxon>
        <taxon>Phallomycetidae</taxon>
        <taxon>Geastrales</taxon>
        <taxon>Sphaerobolaceae</taxon>
        <taxon>Sphaerobolus</taxon>
    </lineage>
</organism>